<dbReference type="SUPFAM" id="SSF49303">
    <property type="entry name" value="beta-Galactosidase/glucuronidase domain"/>
    <property type="match status" value="3"/>
</dbReference>
<dbReference type="InterPro" id="IPR036156">
    <property type="entry name" value="Beta-gal/glucu_dom_sf"/>
</dbReference>
<dbReference type="Pfam" id="PF22666">
    <property type="entry name" value="Glyco_hydro_2_N2"/>
    <property type="match status" value="1"/>
</dbReference>
<dbReference type="InterPro" id="IPR006103">
    <property type="entry name" value="Glyco_hydro_2_cat"/>
</dbReference>
<evidence type="ECO:0000256" key="4">
    <source>
        <dbReference type="SAM" id="MobiDB-lite"/>
    </source>
</evidence>
<dbReference type="InterPro" id="IPR013783">
    <property type="entry name" value="Ig-like_fold"/>
</dbReference>
<protein>
    <recommendedName>
        <fullName evidence="12">Exo-1,4-beta-D-glucosaminidase</fullName>
    </recommendedName>
</protein>
<dbReference type="GO" id="GO:0004553">
    <property type="term" value="F:hydrolase activity, hydrolyzing O-glycosyl compounds"/>
    <property type="evidence" value="ECO:0007669"/>
    <property type="project" value="InterPro"/>
</dbReference>
<dbReference type="SUPFAM" id="SSF49899">
    <property type="entry name" value="Concanavalin A-like lectins/glucanases"/>
    <property type="match status" value="1"/>
</dbReference>
<evidence type="ECO:0008006" key="12">
    <source>
        <dbReference type="Google" id="ProtNLM"/>
    </source>
</evidence>
<dbReference type="PANTHER" id="PTHR43536">
    <property type="entry name" value="MANNOSYLGLYCOPROTEIN ENDO-BETA-MANNOSIDASE"/>
    <property type="match status" value="1"/>
</dbReference>
<dbReference type="Gene3D" id="3.20.20.80">
    <property type="entry name" value="Glycosidases"/>
    <property type="match status" value="1"/>
</dbReference>
<dbReference type="InterPro" id="IPR017853">
    <property type="entry name" value="GH"/>
</dbReference>
<organism evidence="10 11">
    <name type="scientific">Granulicella mallensis</name>
    <dbReference type="NCBI Taxonomy" id="940614"/>
    <lineage>
        <taxon>Bacteria</taxon>
        <taxon>Pseudomonadati</taxon>
        <taxon>Acidobacteriota</taxon>
        <taxon>Terriglobia</taxon>
        <taxon>Terriglobales</taxon>
        <taxon>Acidobacteriaceae</taxon>
        <taxon>Granulicella</taxon>
    </lineage>
</organism>
<dbReference type="SUPFAM" id="SSF51445">
    <property type="entry name" value="(Trans)glycosidases"/>
    <property type="match status" value="1"/>
</dbReference>
<dbReference type="Pfam" id="PF13385">
    <property type="entry name" value="Laminin_G_3"/>
    <property type="match status" value="1"/>
</dbReference>
<dbReference type="InterPro" id="IPR041351">
    <property type="entry name" value="Ig_GlcNase"/>
</dbReference>
<gene>
    <name evidence="10" type="ORF">HDF15_000264</name>
</gene>
<feature type="region of interest" description="Disordered" evidence="4">
    <location>
        <begin position="236"/>
        <end position="255"/>
    </location>
</feature>
<dbReference type="Pfam" id="PF02836">
    <property type="entry name" value="Glyco_hydro_2_C"/>
    <property type="match status" value="1"/>
</dbReference>
<feature type="chain" id="PRO_5031539854" description="Exo-1,4-beta-D-glucosaminidase" evidence="5">
    <location>
        <begin position="40"/>
        <end position="1197"/>
    </location>
</feature>
<dbReference type="InterPro" id="IPR054593">
    <property type="entry name" value="Beta-mannosidase-like_N2"/>
</dbReference>
<evidence type="ECO:0000313" key="11">
    <source>
        <dbReference type="Proteomes" id="UP000584867"/>
    </source>
</evidence>
<dbReference type="SUPFAM" id="SSF49785">
    <property type="entry name" value="Galactose-binding domain-like"/>
    <property type="match status" value="1"/>
</dbReference>
<evidence type="ECO:0000256" key="5">
    <source>
        <dbReference type="SAM" id="SignalP"/>
    </source>
</evidence>
<evidence type="ECO:0000313" key="10">
    <source>
        <dbReference type="EMBL" id="MBB5061939.1"/>
    </source>
</evidence>
<feature type="domain" description="Beta-mannosidase-like galactose-binding" evidence="9">
    <location>
        <begin position="305"/>
        <end position="477"/>
    </location>
</feature>
<dbReference type="Gene3D" id="2.60.120.260">
    <property type="entry name" value="Galactose-binding domain-like"/>
    <property type="match status" value="1"/>
</dbReference>
<feature type="signal peptide" evidence="5">
    <location>
        <begin position="1"/>
        <end position="39"/>
    </location>
</feature>
<reference evidence="10 11" key="1">
    <citation type="submission" date="2020-08" db="EMBL/GenBank/DDBJ databases">
        <title>Genomic Encyclopedia of Type Strains, Phase IV (KMG-V): Genome sequencing to study the core and pangenomes of soil and plant-associated prokaryotes.</title>
        <authorList>
            <person name="Whitman W."/>
        </authorList>
    </citation>
    <scope>NUCLEOTIDE SEQUENCE [LARGE SCALE GENOMIC DNA]</scope>
    <source>
        <strain evidence="10 11">X5P3</strain>
    </source>
</reference>
<evidence type="ECO:0000259" key="8">
    <source>
        <dbReference type="Pfam" id="PF18368"/>
    </source>
</evidence>
<evidence type="ECO:0000259" key="6">
    <source>
        <dbReference type="Pfam" id="PF00703"/>
    </source>
</evidence>
<dbReference type="Gene3D" id="2.60.40.10">
    <property type="entry name" value="Immunoglobulins"/>
    <property type="match status" value="2"/>
</dbReference>
<accession>A0A7W8E7Z8</accession>
<name>A0A7W8E7Z8_9BACT</name>
<evidence type="ECO:0000256" key="2">
    <source>
        <dbReference type="ARBA" id="ARBA00022801"/>
    </source>
</evidence>
<evidence type="ECO:0000259" key="7">
    <source>
        <dbReference type="Pfam" id="PF02836"/>
    </source>
</evidence>
<dbReference type="PANTHER" id="PTHR43536:SF1">
    <property type="entry name" value="MANNOSYLGLYCOPROTEIN ENDO-BETA-MANNOSIDASE"/>
    <property type="match status" value="1"/>
</dbReference>
<dbReference type="InterPro" id="IPR043534">
    <property type="entry name" value="EBDG/EBM"/>
</dbReference>
<feature type="domain" description="Glycoside hydrolase family 2 immunoglobulin-like beta-sandwich" evidence="6">
    <location>
        <begin position="499"/>
        <end position="600"/>
    </location>
</feature>
<feature type="domain" description="Glycoside hydrolase family 2 catalytic" evidence="7">
    <location>
        <begin position="718"/>
        <end position="889"/>
    </location>
</feature>
<dbReference type="Pfam" id="PF00703">
    <property type="entry name" value="Glyco_hydro_2"/>
    <property type="match status" value="1"/>
</dbReference>
<evidence type="ECO:0000259" key="9">
    <source>
        <dbReference type="Pfam" id="PF22666"/>
    </source>
</evidence>
<keyword evidence="2" id="KW-0378">Hydrolase</keyword>
<dbReference type="PROSITE" id="PS51257">
    <property type="entry name" value="PROKAR_LIPOPROTEIN"/>
    <property type="match status" value="1"/>
</dbReference>
<keyword evidence="5" id="KW-0732">Signal</keyword>
<dbReference type="EMBL" id="JACHIO010000001">
    <property type="protein sequence ID" value="MBB5061939.1"/>
    <property type="molecule type" value="Genomic_DNA"/>
</dbReference>
<proteinExistence type="inferred from homology"/>
<dbReference type="InterPro" id="IPR013320">
    <property type="entry name" value="ConA-like_dom_sf"/>
</dbReference>
<feature type="domain" description="Exo-beta-D-glucosaminidase Ig-fold" evidence="8">
    <location>
        <begin position="1079"/>
        <end position="1186"/>
    </location>
</feature>
<comment type="caution">
    <text evidence="10">The sequence shown here is derived from an EMBL/GenBank/DDBJ whole genome shotgun (WGS) entry which is preliminary data.</text>
</comment>
<dbReference type="InterPro" id="IPR006102">
    <property type="entry name" value="Ig-like_GH2"/>
</dbReference>
<evidence type="ECO:0000256" key="1">
    <source>
        <dbReference type="ARBA" id="ARBA00007401"/>
    </source>
</evidence>
<evidence type="ECO:0000256" key="3">
    <source>
        <dbReference type="ARBA" id="ARBA00023295"/>
    </source>
</evidence>
<dbReference type="InterPro" id="IPR008979">
    <property type="entry name" value="Galactose-bd-like_sf"/>
</dbReference>
<dbReference type="Pfam" id="PF18368">
    <property type="entry name" value="Ig_GlcNase"/>
    <property type="match status" value="1"/>
</dbReference>
<keyword evidence="3" id="KW-0326">Glycosidase</keyword>
<dbReference type="AlphaFoldDB" id="A0A7W8E7Z8"/>
<dbReference type="RefSeq" id="WP_221314223.1">
    <property type="nucleotide sequence ID" value="NZ_JACHIO010000001.1"/>
</dbReference>
<dbReference type="Gene3D" id="2.60.120.200">
    <property type="match status" value="1"/>
</dbReference>
<sequence>MSLLTSRFWSNPNLSMNLPKYSWFVAIAALVACSAVAKAQLPPTNDPPQYGPYNGTFIPDGPGLEIPMANTHDSVLLADSPWTLYCWIKTAAPKDAEELVIGVGDTSAEYPRYLGVNADKVVLWMGQGNQLAGTADFRPGQWHLLTATFDGKSFHLYGNGQPVASGALTLGSTNALLQMAPAESPLTNGKHFGGQIASFTVLRRALSDTEVRQLQQTPPDFAAIQFEEGAKPWPVQTRGQAGYRAPQDPSTLPRSRAPFSQPVALKRPPVGESLVATGIGEWTFSDGWTLREAPKVDADGAHLATPSYGARDWMRATVPGTVLTTMIDDGIYPDPDFGLNNLAIPESLNKQDYWYRNEFTVPVPLQSSDGARHVELTFQGINYEASIWLNGTALGTIKGAFRRGTFDVTSLLRPGEKNVLAVRISPPPHPGIPQEQSILGGPGENGGLMELDGPTFLATEGWDWIPAIRDRNSGIWQPVTLKVTRSLKLGDAQVVTSFPRHDTSQAAVDIDVPITNFSDKPVQSTLSATIEETTVQKTVTLPPGESVIKLSPTEFAQLNLQHPRLWWPNGYGSPNLYHLKLALNDSAAVSDTKDIRFGVREITYELSLLDSTGHLRRVEYSPTVARGSSDPVVDVSHEGMREIPFADAKVLNASESSEAHRERRYSHVASLAAGAENSPSLSTVSDTGPEPYLVIKVNGVRIAARGGNWGMDDSRKRVSRAHLEPFFRLNRDANLNIIRNWVGQSTEEVFYDLADEYGMLVWNDFWESTQNYNIEAEDPALFLANASDTIKHFRNHPSIALWCGRNEGVPQPILNLGLEKLVRTLDGTRYYSPSSNQVNLQGSGPYRYQNPALYYSSLNRGFSVETGTPSMSTLESFQSTIAKEDQWPINDVWAYHDWHQSGNGDVAPFMAEIQSEFGAPTSLEDFERKAQMLNYVDHRAIFEGMNANLWAPNSGRMLWMTQPAWPSTMWQILSADYDTQASFYGTQKACEPLHVQLNLATYQVDVINTTPSAHAGLTAIAKVYSLANTLLFQGTEQKDIAADSSTAGLKLDLAPYLAKGMVIVQLELRDATGKPLSQNLYWLGAKPSSYRELTHLSSTLLNTNAMASTTDNMVKVKVELTNGGSVVSLANKLTMITTKDRQRILPAYYSDNYISLLPGEKRTVEIEYPISAAKGSAEIAIRGWNTTPQTIRIDMQK</sequence>
<dbReference type="GO" id="GO:0005975">
    <property type="term" value="P:carbohydrate metabolic process"/>
    <property type="evidence" value="ECO:0007669"/>
    <property type="project" value="InterPro"/>
</dbReference>
<dbReference type="Proteomes" id="UP000584867">
    <property type="component" value="Unassembled WGS sequence"/>
</dbReference>
<comment type="similarity">
    <text evidence="1">Belongs to the glycosyl hydrolase 2 family.</text>
</comment>